<dbReference type="SUPFAM" id="SSF53697">
    <property type="entry name" value="SIS domain"/>
    <property type="match status" value="1"/>
</dbReference>
<evidence type="ECO:0000256" key="2">
    <source>
        <dbReference type="ARBA" id="ARBA00012122"/>
    </source>
</evidence>
<evidence type="ECO:0000256" key="6">
    <source>
        <dbReference type="ARBA" id="ARBA00031123"/>
    </source>
</evidence>
<dbReference type="EC" id="2.7.1.59" evidence="2"/>
<feature type="domain" description="SIS" evidence="7">
    <location>
        <begin position="66"/>
        <end position="230"/>
    </location>
</feature>
<evidence type="ECO:0000256" key="5">
    <source>
        <dbReference type="ARBA" id="ARBA00023277"/>
    </source>
</evidence>
<evidence type="ECO:0000256" key="3">
    <source>
        <dbReference type="ARBA" id="ARBA00014974"/>
    </source>
</evidence>
<dbReference type="Gene3D" id="1.10.8.1080">
    <property type="match status" value="1"/>
</dbReference>
<dbReference type="PANTHER" id="PTHR10088:SF4">
    <property type="entry name" value="GLUCOKINASE REGULATORY PROTEIN"/>
    <property type="match status" value="1"/>
</dbReference>
<dbReference type="Pfam" id="PF01869">
    <property type="entry name" value="BcrAD_BadFG"/>
    <property type="match status" value="1"/>
</dbReference>
<evidence type="ECO:0000259" key="7">
    <source>
        <dbReference type="PROSITE" id="PS51464"/>
    </source>
</evidence>
<dbReference type="PROSITE" id="PS51464">
    <property type="entry name" value="SIS"/>
    <property type="match status" value="1"/>
</dbReference>
<dbReference type="InterPro" id="IPR005488">
    <property type="entry name" value="Etherase_MurQ"/>
</dbReference>
<proteinExistence type="inferred from homology"/>
<organism evidence="8 9">
    <name type="scientific">Penicillium canariense</name>
    <dbReference type="NCBI Taxonomy" id="189055"/>
    <lineage>
        <taxon>Eukaryota</taxon>
        <taxon>Fungi</taxon>
        <taxon>Dikarya</taxon>
        <taxon>Ascomycota</taxon>
        <taxon>Pezizomycotina</taxon>
        <taxon>Eurotiomycetes</taxon>
        <taxon>Eurotiomycetidae</taxon>
        <taxon>Eurotiales</taxon>
        <taxon>Aspergillaceae</taxon>
        <taxon>Penicillium</taxon>
    </lineage>
</organism>
<dbReference type="SUPFAM" id="SSF53067">
    <property type="entry name" value="Actin-like ATPase domain"/>
    <property type="match status" value="2"/>
</dbReference>
<dbReference type="InterPro" id="IPR040190">
    <property type="entry name" value="MURQ/GCKR"/>
</dbReference>
<dbReference type="GO" id="GO:0016835">
    <property type="term" value="F:carbon-oxygen lyase activity"/>
    <property type="evidence" value="ECO:0007669"/>
    <property type="project" value="InterPro"/>
</dbReference>
<comment type="caution">
    <text evidence="8">The sequence shown here is derived from an EMBL/GenBank/DDBJ whole genome shotgun (WGS) entry which is preliminary data.</text>
</comment>
<dbReference type="RefSeq" id="XP_056542772.1">
    <property type="nucleotide sequence ID" value="XM_056687217.1"/>
</dbReference>
<reference evidence="8" key="1">
    <citation type="submission" date="2022-11" db="EMBL/GenBank/DDBJ databases">
        <authorList>
            <person name="Petersen C."/>
        </authorList>
    </citation>
    <scope>NUCLEOTIDE SEQUENCE</scope>
    <source>
        <strain evidence="8">IBT 26290</strain>
    </source>
</reference>
<dbReference type="Proteomes" id="UP001149163">
    <property type="component" value="Unassembled WGS sequence"/>
</dbReference>
<dbReference type="CDD" id="cd05007">
    <property type="entry name" value="SIS_Etherase"/>
    <property type="match status" value="1"/>
</dbReference>
<dbReference type="InterPro" id="IPR046348">
    <property type="entry name" value="SIS_dom_sf"/>
</dbReference>
<evidence type="ECO:0000256" key="4">
    <source>
        <dbReference type="ARBA" id="ARBA00023239"/>
    </source>
</evidence>
<dbReference type="GO" id="GO:0097367">
    <property type="term" value="F:carbohydrate derivative binding"/>
    <property type="evidence" value="ECO:0007669"/>
    <property type="project" value="InterPro"/>
</dbReference>
<dbReference type="OrthoDB" id="311172at2759"/>
<dbReference type="CDD" id="cd24007">
    <property type="entry name" value="ASKHA_NBD_eukNAGK-like"/>
    <property type="match status" value="1"/>
</dbReference>
<evidence type="ECO:0000313" key="9">
    <source>
        <dbReference type="Proteomes" id="UP001149163"/>
    </source>
</evidence>
<accession>A0A9W9I1V5</accession>
<dbReference type="AlphaFoldDB" id="A0A9W9I1V5"/>
<reference evidence="8" key="2">
    <citation type="journal article" date="2023" name="IMA Fungus">
        <title>Comparative genomic study of the Penicillium genus elucidates a diverse pangenome and 15 lateral gene transfer events.</title>
        <authorList>
            <person name="Petersen C."/>
            <person name="Sorensen T."/>
            <person name="Nielsen M.R."/>
            <person name="Sondergaard T.E."/>
            <person name="Sorensen J.L."/>
            <person name="Fitzpatrick D.A."/>
            <person name="Frisvad J.C."/>
            <person name="Nielsen K.L."/>
        </authorList>
    </citation>
    <scope>NUCLEOTIDE SEQUENCE</scope>
    <source>
        <strain evidence="8">IBT 26290</strain>
    </source>
</reference>
<evidence type="ECO:0000313" key="8">
    <source>
        <dbReference type="EMBL" id="KAJ5166311.1"/>
    </source>
</evidence>
<dbReference type="InterPro" id="IPR005486">
    <property type="entry name" value="Glucokinase_regulatory_CS"/>
</dbReference>
<evidence type="ECO:0000256" key="1">
    <source>
        <dbReference type="ARBA" id="ARBA00006198"/>
    </source>
</evidence>
<dbReference type="PROSITE" id="PS01272">
    <property type="entry name" value="GCKR"/>
    <property type="match status" value="1"/>
</dbReference>
<dbReference type="Gene3D" id="3.40.50.10490">
    <property type="entry name" value="Glucose-6-phosphate isomerase like protein, domain 1"/>
    <property type="match status" value="1"/>
</dbReference>
<dbReference type="GO" id="GO:0046348">
    <property type="term" value="P:amino sugar catabolic process"/>
    <property type="evidence" value="ECO:0007669"/>
    <property type="project" value="InterPro"/>
</dbReference>
<dbReference type="GO" id="GO:0045127">
    <property type="term" value="F:N-acetylglucosamine kinase activity"/>
    <property type="evidence" value="ECO:0007669"/>
    <property type="project" value="UniProtKB-EC"/>
</dbReference>
<sequence>MRMTPSPASAIDALGDLQTESPNLLARSIDTLDTLGLCKAFNHEEARVCPAIECCLPFIASLIEDLVPRLQTGGRLIYVGAGNSGRVGFMDCSELPVTFSTKEDQFLAIVAGGSQAIISAQEAAEDSEEDGSAQLHKLQITCDDTVIGISASGRTPFVIGALKVAIKQGALTAAITNTTPSTIGGLAVTHSIVPIVGPEYLAGSTRLKAGSAAKQILNMISTCSMIKMGKTYGGLMIDVRAKNYKLLARGRRIIRQVYRILQENGHPFADFVRDPNQIDDLGLNTLIETCGGKVKLACSVVVSGLPHDVARQRLDLVHGNFHSFVDSLKPPVYYQDTGLSGPPDEEFFLAIDGGGTKCAVTIASRSGIVAQAKAGAGNFHCVPIEVLLDHIRSAVTKAISLIPQESRRLFSTDMPRFAAVWAGLAGLQHAKRRDTLTKSLEKVFGVSAKNGSLRLSSDSELPSARIGIENPTRRGISLIAGTGSVATAFKQDSNGDVIPIGRAGGWGSLIGDQGSAFDIGKQAVQALLTSVELSQGTETDCLTELELAVLASLGHFKEGLLSRILFSGTEMKNNIADLARVVTALGFRTNPDPQAVEILTSAARSLVRLVKPLAKKQICDPATSSLVLSGALMKMPDFQSLFLHELSREGLHAFRNVVTVDDPSAVAALFLASKHPRTT</sequence>
<dbReference type="InterPro" id="IPR043129">
    <property type="entry name" value="ATPase_NBD"/>
</dbReference>
<gene>
    <name evidence="8" type="ORF">N7482_005092</name>
</gene>
<name>A0A9W9I1V5_9EURO</name>
<dbReference type="GO" id="GO:0009254">
    <property type="term" value="P:peptidoglycan turnover"/>
    <property type="evidence" value="ECO:0007669"/>
    <property type="project" value="TreeGrafter"/>
</dbReference>
<dbReference type="EMBL" id="JAPQKN010000003">
    <property type="protein sequence ID" value="KAJ5166311.1"/>
    <property type="molecule type" value="Genomic_DNA"/>
</dbReference>
<dbReference type="Gene3D" id="3.30.420.40">
    <property type="match status" value="2"/>
</dbReference>
<dbReference type="PANTHER" id="PTHR10088">
    <property type="entry name" value="GLUCOKINASE REGULATORY PROTEIN"/>
    <property type="match status" value="1"/>
</dbReference>
<keyword evidence="5" id="KW-0119">Carbohydrate metabolism</keyword>
<protein>
    <recommendedName>
        <fullName evidence="3">N-acetyl-D-glucosamine kinase</fullName>
        <ecNumber evidence="2">2.7.1.59</ecNumber>
    </recommendedName>
    <alternativeName>
        <fullName evidence="6">GlcNAc kinase</fullName>
    </alternativeName>
</protein>
<dbReference type="InterPro" id="IPR002731">
    <property type="entry name" value="ATPase_BadF"/>
</dbReference>
<dbReference type="GO" id="GO:0016803">
    <property type="term" value="F:ether hydrolase activity"/>
    <property type="evidence" value="ECO:0007669"/>
    <property type="project" value="TreeGrafter"/>
</dbReference>
<keyword evidence="4" id="KW-0456">Lyase</keyword>
<dbReference type="InterPro" id="IPR001347">
    <property type="entry name" value="SIS_dom"/>
</dbReference>
<dbReference type="Pfam" id="PF22645">
    <property type="entry name" value="GKRP_SIS_N"/>
    <property type="match status" value="1"/>
</dbReference>
<dbReference type="GeneID" id="81426393"/>
<dbReference type="NCBIfam" id="NF009222">
    <property type="entry name" value="PRK12570.1"/>
    <property type="match status" value="1"/>
</dbReference>
<keyword evidence="9" id="KW-1185">Reference proteome</keyword>
<dbReference type="NCBIfam" id="NF003915">
    <property type="entry name" value="PRK05441.1"/>
    <property type="match status" value="1"/>
</dbReference>
<comment type="similarity">
    <text evidence="1">Belongs to the eukaryotic-type N-acetylglucosamine kinase family.</text>
</comment>